<comment type="caution">
    <text evidence="2">The sequence shown here is derived from an EMBL/GenBank/DDBJ whole genome shotgun (WGS) entry which is preliminary data.</text>
</comment>
<dbReference type="Proteomes" id="UP000028980">
    <property type="component" value="Unassembled WGS sequence"/>
</dbReference>
<name>A0A081D7E7_NONUL</name>
<feature type="signal peptide" evidence="1">
    <location>
        <begin position="1"/>
        <end position="25"/>
    </location>
</feature>
<sequence>MNKVLSFAILLSSFIGFCQSPKATAATQVQQGLVQHQQMAQNSPFKNLEFKNVGPTVMSGRVVDVDVNPVDPTEMLVAYASGGLWYTDNNGTSFTPIMDSAGTINLGDIAVDWTAKTIWAGTGENNSSRSSYAGIGVLKSTDWGKNMESTYAYRLTSHRTYFDQPVKW</sequence>
<evidence type="ECO:0000256" key="1">
    <source>
        <dbReference type="SAM" id="SignalP"/>
    </source>
</evidence>
<protein>
    <submittedName>
        <fullName evidence="2">Glycosyl hydrolase</fullName>
    </submittedName>
</protein>
<dbReference type="AlphaFoldDB" id="A0A081D7E7"/>
<accession>A0A081D7E7</accession>
<dbReference type="InterPro" id="IPR015943">
    <property type="entry name" value="WD40/YVTN_repeat-like_dom_sf"/>
</dbReference>
<organism evidence="2 3">
    <name type="scientific">Nonlabens ulvanivorans</name>
    <name type="common">Persicivirga ulvanivorans</name>
    <dbReference type="NCBI Taxonomy" id="906888"/>
    <lineage>
        <taxon>Bacteria</taxon>
        <taxon>Pseudomonadati</taxon>
        <taxon>Bacteroidota</taxon>
        <taxon>Flavobacteriia</taxon>
        <taxon>Flavobacteriales</taxon>
        <taxon>Flavobacteriaceae</taxon>
        <taxon>Nonlabens</taxon>
    </lineage>
</organism>
<dbReference type="GO" id="GO:0016787">
    <property type="term" value="F:hydrolase activity"/>
    <property type="evidence" value="ECO:0007669"/>
    <property type="project" value="UniProtKB-KW"/>
</dbReference>
<dbReference type="InterPro" id="IPR036278">
    <property type="entry name" value="Sialidase_sf"/>
</dbReference>
<evidence type="ECO:0000313" key="2">
    <source>
        <dbReference type="EMBL" id="GAK74843.1"/>
    </source>
</evidence>
<proteinExistence type="predicted"/>
<keyword evidence="1" id="KW-0732">Signal</keyword>
<dbReference type="Gene3D" id="2.130.10.10">
    <property type="entry name" value="YVTN repeat-like/Quinoprotein amine dehydrogenase"/>
    <property type="match status" value="1"/>
</dbReference>
<keyword evidence="2" id="KW-0378">Hydrolase</keyword>
<dbReference type="EMBL" id="BBLG01000001">
    <property type="protein sequence ID" value="GAK74843.1"/>
    <property type="molecule type" value="Genomic_DNA"/>
</dbReference>
<dbReference type="SUPFAM" id="SSF50939">
    <property type="entry name" value="Sialidases"/>
    <property type="match status" value="1"/>
</dbReference>
<feature type="chain" id="PRO_5001756549" evidence="1">
    <location>
        <begin position="26"/>
        <end position="168"/>
    </location>
</feature>
<evidence type="ECO:0000313" key="3">
    <source>
        <dbReference type="Proteomes" id="UP000028980"/>
    </source>
</evidence>
<reference evidence="2 3" key="1">
    <citation type="journal article" date="2014" name="Genome Announc.">
        <title>Draft Genome Sequences of Marine Flavobacterium Nonlabens Strains NR17, NR24, NR27, NR32, NR33, and Ara13.</title>
        <authorList>
            <person name="Nakanishi M."/>
            <person name="Meirelles P."/>
            <person name="Suzuki R."/>
            <person name="Takatani N."/>
            <person name="Mino S."/>
            <person name="Suda W."/>
            <person name="Oshima K."/>
            <person name="Hattori M."/>
            <person name="Ohkuma M."/>
            <person name="Hosokawa M."/>
            <person name="Miyashita K."/>
            <person name="Thompson F.L."/>
            <person name="Niwa A."/>
            <person name="Sawabe T."/>
            <person name="Sawabe T."/>
        </authorList>
    </citation>
    <scope>NUCLEOTIDE SEQUENCE [LARGE SCALE GENOMIC DNA]</scope>
    <source>
        <strain evidence="3">JCM19296</strain>
    </source>
</reference>
<gene>
    <name evidence="2" type="ORF">JCM19296_421</name>
</gene>